<accession>A0A0G1VVQ1</accession>
<dbReference type="Gene3D" id="3.40.50.10140">
    <property type="entry name" value="Toll/interleukin-1 receptor homology (TIR) domain"/>
    <property type="match status" value="1"/>
</dbReference>
<feature type="domain" description="TIR" evidence="1">
    <location>
        <begin position="1"/>
        <end position="157"/>
    </location>
</feature>
<sequence length="187" mass="21330">MSGIFLSHNTGDKDFVRKLNLDLEAHGIRTWIDEAEIKVGESLIEKIRSGIDEMEYLAVILSPASVASEWVRREVDVAMNQEIYNRRVKVLPLLFKRCELPGFLLGKKYADFSEGTNYQNAFRDLVTSIGVVFNRSVFERSSGSLMDSTNRAISSNLRILARPFHRPFQYLGMTLLVGGHFRPYPNE</sequence>
<dbReference type="AlphaFoldDB" id="A0A0G1VVQ1"/>
<dbReference type="Proteomes" id="UP000034588">
    <property type="component" value="Unassembled WGS sequence"/>
</dbReference>
<dbReference type="Pfam" id="PF13676">
    <property type="entry name" value="TIR_2"/>
    <property type="match status" value="1"/>
</dbReference>
<dbReference type="SUPFAM" id="SSF52200">
    <property type="entry name" value="Toll/Interleukin receptor TIR domain"/>
    <property type="match status" value="1"/>
</dbReference>
<gene>
    <name evidence="2" type="ORF">UY48_C0034G0008</name>
</gene>
<comment type="caution">
    <text evidence="2">The sequence shown here is derived from an EMBL/GenBank/DDBJ whole genome shotgun (WGS) entry which is preliminary data.</text>
</comment>
<evidence type="ECO:0000313" key="3">
    <source>
        <dbReference type="Proteomes" id="UP000034588"/>
    </source>
</evidence>
<dbReference type="GO" id="GO:0007165">
    <property type="term" value="P:signal transduction"/>
    <property type="evidence" value="ECO:0007669"/>
    <property type="project" value="InterPro"/>
</dbReference>
<dbReference type="InterPro" id="IPR000157">
    <property type="entry name" value="TIR_dom"/>
</dbReference>
<protein>
    <submittedName>
        <fullName evidence="2">TIR domain-containing protein</fullName>
    </submittedName>
</protein>
<name>A0A0G1VVQ1_9BACT</name>
<dbReference type="EMBL" id="LCQD01000034">
    <property type="protein sequence ID" value="KKW10578.1"/>
    <property type="molecule type" value="Genomic_DNA"/>
</dbReference>
<evidence type="ECO:0000259" key="1">
    <source>
        <dbReference type="PROSITE" id="PS50104"/>
    </source>
</evidence>
<proteinExistence type="predicted"/>
<reference evidence="2 3" key="1">
    <citation type="journal article" date="2015" name="Nature">
        <title>rRNA introns, odd ribosomes, and small enigmatic genomes across a large radiation of phyla.</title>
        <authorList>
            <person name="Brown C.T."/>
            <person name="Hug L.A."/>
            <person name="Thomas B.C."/>
            <person name="Sharon I."/>
            <person name="Castelle C.J."/>
            <person name="Singh A."/>
            <person name="Wilkins M.J."/>
            <person name="Williams K.H."/>
            <person name="Banfield J.F."/>
        </authorList>
    </citation>
    <scope>NUCLEOTIDE SEQUENCE [LARGE SCALE GENOMIC DNA]</scope>
</reference>
<evidence type="ECO:0000313" key="2">
    <source>
        <dbReference type="EMBL" id="KKW10578.1"/>
    </source>
</evidence>
<organism evidence="2 3">
    <name type="scientific">Candidatus Gottesmanbacteria bacterium GW2011_GWB1_49_7</name>
    <dbReference type="NCBI Taxonomy" id="1618448"/>
    <lineage>
        <taxon>Bacteria</taxon>
        <taxon>Candidatus Gottesmaniibacteriota</taxon>
    </lineage>
</organism>
<dbReference type="InterPro" id="IPR035897">
    <property type="entry name" value="Toll_tir_struct_dom_sf"/>
</dbReference>
<dbReference type="PROSITE" id="PS50104">
    <property type="entry name" value="TIR"/>
    <property type="match status" value="1"/>
</dbReference>